<accession>A0A9Q3BFR1</accession>
<keyword evidence="3" id="KW-1185">Reference proteome</keyword>
<evidence type="ECO:0000313" key="2">
    <source>
        <dbReference type="EMBL" id="MBW0464821.1"/>
    </source>
</evidence>
<reference evidence="2" key="1">
    <citation type="submission" date="2021-03" db="EMBL/GenBank/DDBJ databases">
        <title>Draft genome sequence of rust myrtle Austropuccinia psidii MF-1, a brazilian biotype.</title>
        <authorList>
            <person name="Quecine M.C."/>
            <person name="Pachon D.M.R."/>
            <person name="Bonatelli M.L."/>
            <person name="Correr F.H."/>
            <person name="Franceschini L.M."/>
            <person name="Leite T.F."/>
            <person name="Margarido G.R.A."/>
            <person name="Almeida C.A."/>
            <person name="Ferrarezi J.A."/>
            <person name="Labate C.A."/>
        </authorList>
    </citation>
    <scope>NUCLEOTIDE SEQUENCE</scope>
    <source>
        <strain evidence="2">MF-1</strain>
    </source>
</reference>
<gene>
    <name evidence="2" type="ORF">O181_004536</name>
</gene>
<dbReference type="OrthoDB" id="3243429at2759"/>
<proteinExistence type="predicted"/>
<feature type="domain" description="Retrovirus-related Pol polyprotein from transposon TNT 1-94-like beta-barrel" evidence="1">
    <location>
        <begin position="20"/>
        <end position="91"/>
    </location>
</feature>
<evidence type="ECO:0000313" key="3">
    <source>
        <dbReference type="Proteomes" id="UP000765509"/>
    </source>
</evidence>
<sequence length="248" mass="28144">MARSHQLYMTRQIQERSELFLESCASDHMISNQDVFLHYQLERLAIFAANGESIYSEGAGLVYIKHRNHISKFVALHCPDVKDNLLILGRIFHTNVITGLTIKWQAGTLHVEISSNVFSMKGTLEVSKEKLFAWGTRIDPLLLHQCTGHPHQEALKHMFKKQLRVIACKDWLTLKSDRQPFSGTLPPSHALLYVKGMPYITTSPYTPEQKPISERGMRSTVEKGHSLLQTSGAPHKFWGEAVDTLVLL</sequence>
<dbReference type="EMBL" id="AVOT02000888">
    <property type="protein sequence ID" value="MBW0464821.1"/>
    <property type="molecule type" value="Genomic_DNA"/>
</dbReference>
<dbReference type="AlphaFoldDB" id="A0A9Q3BFR1"/>
<dbReference type="Proteomes" id="UP000765509">
    <property type="component" value="Unassembled WGS sequence"/>
</dbReference>
<name>A0A9Q3BFR1_9BASI</name>
<organism evidence="2 3">
    <name type="scientific">Austropuccinia psidii MF-1</name>
    <dbReference type="NCBI Taxonomy" id="1389203"/>
    <lineage>
        <taxon>Eukaryota</taxon>
        <taxon>Fungi</taxon>
        <taxon>Dikarya</taxon>
        <taxon>Basidiomycota</taxon>
        <taxon>Pucciniomycotina</taxon>
        <taxon>Pucciniomycetes</taxon>
        <taxon>Pucciniales</taxon>
        <taxon>Sphaerophragmiaceae</taxon>
        <taxon>Austropuccinia</taxon>
    </lineage>
</organism>
<protein>
    <recommendedName>
        <fullName evidence="1">Retrovirus-related Pol polyprotein from transposon TNT 1-94-like beta-barrel domain-containing protein</fullName>
    </recommendedName>
</protein>
<dbReference type="Pfam" id="PF22936">
    <property type="entry name" value="Pol_BBD"/>
    <property type="match status" value="1"/>
</dbReference>
<comment type="caution">
    <text evidence="2">The sequence shown here is derived from an EMBL/GenBank/DDBJ whole genome shotgun (WGS) entry which is preliminary data.</text>
</comment>
<evidence type="ECO:0000259" key="1">
    <source>
        <dbReference type="Pfam" id="PF22936"/>
    </source>
</evidence>
<dbReference type="InterPro" id="IPR054722">
    <property type="entry name" value="PolX-like_BBD"/>
</dbReference>